<dbReference type="InterPro" id="IPR007831">
    <property type="entry name" value="T2SS_GspE_N"/>
</dbReference>
<dbReference type="SMART" id="SM00382">
    <property type="entry name" value="AAA"/>
    <property type="match status" value="1"/>
</dbReference>
<comment type="similarity">
    <text evidence="1">Belongs to the GSP E family.</text>
</comment>
<dbReference type="CDD" id="cd01129">
    <property type="entry name" value="PulE-GspE-like"/>
    <property type="match status" value="1"/>
</dbReference>
<feature type="domain" description="Bacterial type II secretion system protein E" evidence="4">
    <location>
        <begin position="393"/>
        <end position="407"/>
    </location>
</feature>
<keyword evidence="2" id="KW-0547">Nucleotide-binding</keyword>
<dbReference type="PANTHER" id="PTHR30258:SF2">
    <property type="entry name" value="COMG OPERON PROTEIN 1"/>
    <property type="match status" value="1"/>
</dbReference>
<dbReference type="InterPro" id="IPR027417">
    <property type="entry name" value="P-loop_NTPase"/>
</dbReference>
<proteinExistence type="inferred from homology"/>
<dbReference type="EMBL" id="LT670844">
    <property type="protein sequence ID" value="SHJ56945.1"/>
    <property type="molecule type" value="Genomic_DNA"/>
</dbReference>
<evidence type="ECO:0000256" key="1">
    <source>
        <dbReference type="ARBA" id="ARBA00006611"/>
    </source>
</evidence>
<dbReference type="SUPFAM" id="SSF160246">
    <property type="entry name" value="EspE N-terminal domain-like"/>
    <property type="match status" value="1"/>
</dbReference>
<dbReference type="Gene3D" id="3.30.300.160">
    <property type="entry name" value="Type II secretion system, protein E, N-terminal domain"/>
    <property type="match status" value="1"/>
</dbReference>
<dbReference type="Proteomes" id="UP000189935">
    <property type="component" value="Chromosome I"/>
</dbReference>
<dbReference type="SUPFAM" id="SSF52540">
    <property type="entry name" value="P-loop containing nucleoside triphosphate hydrolases"/>
    <property type="match status" value="1"/>
</dbReference>
<dbReference type="PANTHER" id="PTHR30258">
    <property type="entry name" value="TYPE II SECRETION SYSTEM PROTEIN GSPE-RELATED"/>
    <property type="match status" value="1"/>
</dbReference>
<dbReference type="PROSITE" id="PS00662">
    <property type="entry name" value="T2SP_E"/>
    <property type="match status" value="1"/>
</dbReference>
<dbReference type="FunFam" id="3.40.50.300:FF:000398">
    <property type="entry name" value="Type IV pilus assembly ATPase PilB"/>
    <property type="match status" value="1"/>
</dbReference>
<dbReference type="GO" id="GO:0005524">
    <property type="term" value="F:ATP binding"/>
    <property type="evidence" value="ECO:0007669"/>
    <property type="project" value="UniProtKB-KW"/>
</dbReference>
<evidence type="ECO:0000256" key="3">
    <source>
        <dbReference type="ARBA" id="ARBA00022840"/>
    </source>
</evidence>
<evidence type="ECO:0000259" key="4">
    <source>
        <dbReference type="PROSITE" id="PS00662"/>
    </source>
</evidence>
<protein>
    <submittedName>
        <fullName evidence="5">General secretion pathway protein E</fullName>
    </submittedName>
</protein>
<dbReference type="AlphaFoldDB" id="A0A1M6KDD1"/>
<dbReference type="GO" id="GO:0005886">
    <property type="term" value="C:plasma membrane"/>
    <property type="evidence" value="ECO:0007669"/>
    <property type="project" value="TreeGrafter"/>
</dbReference>
<name>A0A1M6KDD1_9BRAD</name>
<dbReference type="Pfam" id="PF05157">
    <property type="entry name" value="MshEN"/>
    <property type="match status" value="1"/>
</dbReference>
<accession>A0A1M6KDD1</accession>
<organism evidence="5 6">
    <name type="scientific">Bradyrhizobium lablabi</name>
    <dbReference type="NCBI Taxonomy" id="722472"/>
    <lineage>
        <taxon>Bacteria</taxon>
        <taxon>Pseudomonadati</taxon>
        <taxon>Pseudomonadota</taxon>
        <taxon>Alphaproteobacteria</taxon>
        <taxon>Hyphomicrobiales</taxon>
        <taxon>Nitrobacteraceae</taxon>
        <taxon>Bradyrhizobium</taxon>
    </lineage>
</organism>
<dbReference type="InterPro" id="IPR003593">
    <property type="entry name" value="AAA+_ATPase"/>
</dbReference>
<evidence type="ECO:0000313" key="6">
    <source>
        <dbReference type="Proteomes" id="UP000189935"/>
    </source>
</evidence>
<dbReference type="Pfam" id="PF00437">
    <property type="entry name" value="T2SSE"/>
    <property type="match status" value="1"/>
</dbReference>
<gene>
    <name evidence="5" type="ORF">SAMN05444159_0940</name>
</gene>
<evidence type="ECO:0000256" key="2">
    <source>
        <dbReference type="ARBA" id="ARBA00022741"/>
    </source>
</evidence>
<dbReference type="InterPro" id="IPR001482">
    <property type="entry name" value="T2SS/T4SS_dom"/>
</dbReference>
<dbReference type="Gene3D" id="3.30.450.90">
    <property type="match status" value="1"/>
</dbReference>
<reference evidence="5 6" key="1">
    <citation type="submission" date="2016-11" db="EMBL/GenBank/DDBJ databases">
        <authorList>
            <person name="Jaros S."/>
            <person name="Januszkiewicz K."/>
            <person name="Wedrychowicz H."/>
        </authorList>
    </citation>
    <scope>NUCLEOTIDE SEQUENCE [LARGE SCALE GENOMIC DNA]</scope>
    <source>
        <strain evidence="5 6">GAS499</strain>
    </source>
</reference>
<sequence>MLDGRLMPRDPLERPMTGNESLRFVEHLRQNNHLTKTTGNGELAEQGGGDRLQGQVSGKLWEHTDLSASEFADEAARFYDLERVSLQDMLSATAVVEPFSQRFLREMTVFPYRSVEAGAVLAVADPADNAARRAAEIVLGGDVTIKVGSFEDITVALNQRLGSEDAEAPGGETFQPREDDIESLRDLASGAPVVRAVNDLLEKAVELRASDIHIEPLHAGLAVRMRIDGLLRPVTAPAGVVPQAVISRIKIVASLNIAERRLPQDGSARLRAGRSDIDIRVAIMPTQHGESAVIRILPKDRGLLVIEKLGFSSADEAKIRRLLTLPHGMIVITGPTGSGKTTTLATVLSILNEPSRKILTIEDPVEYEIPGVNQSQIKPAIGLTFAAALRSFVRQDPDVIMVGEVRDSETAHVAVHAALTGHLVLTTLHTETAAAAVPRLLDLGVEGYLLRSTLRAVVAQRLVRQLCDRCKSPKTLTKTDLAEDPRFAALGFEAGETLRDPCGCERCGGTGYRGRLGVFEILELTNELRELIGEKTDGLKIDQTAIRAGMTTMLDDGLAKCRAGQTSPAEILRVTTVR</sequence>
<dbReference type="InterPro" id="IPR037257">
    <property type="entry name" value="T2SS_E_N_sf"/>
</dbReference>
<keyword evidence="3" id="KW-0067">ATP-binding</keyword>
<dbReference type="Gene3D" id="3.40.50.300">
    <property type="entry name" value="P-loop containing nucleotide triphosphate hydrolases"/>
    <property type="match status" value="1"/>
</dbReference>
<dbReference type="GO" id="GO:0016887">
    <property type="term" value="F:ATP hydrolysis activity"/>
    <property type="evidence" value="ECO:0007669"/>
    <property type="project" value="TreeGrafter"/>
</dbReference>
<evidence type="ECO:0000313" key="5">
    <source>
        <dbReference type="EMBL" id="SHJ56945.1"/>
    </source>
</evidence>